<dbReference type="PANTHER" id="PTHR37310:SF1">
    <property type="entry name" value="CYTOPLASMIC PROTEIN"/>
    <property type="match status" value="1"/>
</dbReference>
<dbReference type="GeneID" id="68615531"/>
<dbReference type="RefSeq" id="WP_227777410.1">
    <property type="nucleotide sequence ID" value="NZ_BAABKX010000011.1"/>
</dbReference>
<comment type="caution">
    <text evidence="1">The sequence shown here is derived from an EMBL/GenBank/DDBJ whole genome shotgun (WGS) entry which is preliminary data.</text>
</comment>
<gene>
    <name evidence="1" type="ORF">GCM10025751_28130</name>
</gene>
<dbReference type="CDD" id="cd08026">
    <property type="entry name" value="DUF326"/>
    <property type="match status" value="1"/>
</dbReference>
<proteinExistence type="predicted"/>
<dbReference type="Pfam" id="PF03860">
    <property type="entry name" value="Csp"/>
    <property type="match status" value="1"/>
</dbReference>
<protein>
    <submittedName>
        <fullName evidence="1">Four-helix bundle copper-binding protein</fullName>
    </submittedName>
</protein>
<organism evidence="1 2">
    <name type="scientific">Haladaptatus pallidirubidus</name>
    <dbReference type="NCBI Taxonomy" id="1008152"/>
    <lineage>
        <taxon>Archaea</taxon>
        <taxon>Methanobacteriati</taxon>
        <taxon>Methanobacteriota</taxon>
        <taxon>Stenosarchaea group</taxon>
        <taxon>Halobacteria</taxon>
        <taxon>Halobacteriales</taxon>
        <taxon>Haladaptataceae</taxon>
        <taxon>Haladaptatus</taxon>
    </lineage>
</organism>
<dbReference type="InterPro" id="IPR044543">
    <property type="entry name" value="YHJQ-like"/>
</dbReference>
<evidence type="ECO:0000313" key="2">
    <source>
        <dbReference type="Proteomes" id="UP001501729"/>
    </source>
</evidence>
<dbReference type="Proteomes" id="UP001501729">
    <property type="component" value="Unassembled WGS sequence"/>
</dbReference>
<keyword evidence="2" id="KW-1185">Reference proteome</keyword>
<dbReference type="Gene3D" id="1.20.1270.360">
    <property type="match status" value="1"/>
</dbReference>
<name>A0AAV3UIP9_9EURY</name>
<dbReference type="AlphaFoldDB" id="A0AAV3UIP9"/>
<dbReference type="InterPro" id="IPR005560">
    <property type="entry name" value="Csp_YhjQ"/>
</dbReference>
<sequence length="118" mass="13037">MSLSETVSKIDHLSEEERECIELCNEAAEVCEWCADACADEGESMARCLRLCRDVADIASLHARFMARDSSYSPELAEINAGVAEECAEECDQHDADHCQVCADVLRECAESCRNLMA</sequence>
<dbReference type="PANTHER" id="PTHR37310">
    <property type="entry name" value="CYTOPLASMIC PROTEIN-RELATED"/>
    <property type="match status" value="1"/>
</dbReference>
<evidence type="ECO:0000313" key="1">
    <source>
        <dbReference type="EMBL" id="GAA5052181.1"/>
    </source>
</evidence>
<dbReference type="EMBL" id="BAABKX010000011">
    <property type="protein sequence ID" value="GAA5052181.1"/>
    <property type="molecule type" value="Genomic_DNA"/>
</dbReference>
<accession>A0AAV3UIP9</accession>
<reference evidence="1 2" key="1">
    <citation type="journal article" date="2019" name="Int. J. Syst. Evol. Microbiol.">
        <title>The Global Catalogue of Microorganisms (GCM) 10K type strain sequencing project: providing services to taxonomists for standard genome sequencing and annotation.</title>
        <authorList>
            <consortium name="The Broad Institute Genomics Platform"/>
            <consortium name="The Broad Institute Genome Sequencing Center for Infectious Disease"/>
            <person name="Wu L."/>
            <person name="Ma J."/>
        </authorList>
    </citation>
    <scope>NUCLEOTIDE SEQUENCE [LARGE SCALE GENOMIC DNA]</scope>
    <source>
        <strain evidence="1 2">JCM 17504</strain>
    </source>
</reference>